<dbReference type="AlphaFoldDB" id="A0A109JIZ0"/>
<gene>
    <name evidence="1" type="ORF">AS156_15400</name>
</gene>
<dbReference type="Pfam" id="PF08843">
    <property type="entry name" value="AbiEii"/>
    <property type="match status" value="1"/>
</dbReference>
<dbReference type="InterPro" id="IPR014942">
    <property type="entry name" value="AbiEii"/>
</dbReference>
<dbReference type="RefSeq" id="WP_066512175.1">
    <property type="nucleotide sequence ID" value="NZ_LNCU01000098.1"/>
</dbReference>
<evidence type="ECO:0008006" key="3">
    <source>
        <dbReference type="Google" id="ProtNLM"/>
    </source>
</evidence>
<name>A0A109JIZ0_9BRAD</name>
<comment type="caution">
    <text evidence="1">The sequence shown here is derived from an EMBL/GenBank/DDBJ whole genome shotgun (WGS) entry which is preliminary data.</text>
</comment>
<protein>
    <recommendedName>
        <fullName evidence="3">Nucleotidyltransferase AbiEii toxin of type IV toxin-antitoxin system</fullName>
    </recommendedName>
</protein>
<dbReference type="Proteomes" id="UP000057737">
    <property type="component" value="Unassembled WGS sequence"/>
</dbReference>
<dbReference type="EMBL" id="LNCU01000098">
    <property type="protein sequence ID" value="KWV49905.1"/>
    <property type="molecule type" value="Genomic_DNA"/>
</dbReference>
<keyword evidence="2" id="KW-1185">Reference proteome</keyword>
<organism evidence="1 2">
    <name type="scientific">Bradyrhizobium macuxiense</name>
    <dbReference type="NCBI Taxonomy" id="1755647"/>
    <lineage>
        <taxon>Bacteria</taxon>
        <taxon>Pseudomonadati</taxon>
        <taxon>Pseudomonadota</taxon>
        <taxon>Alphaproteobacteria</taxon>
        <taxon>Hyphomicrobiales</taxon>
        <taxon>Nitrobacteraceae</taxon>
        <taxon>Bradyrhizobium</taxon>
    </lineage>
</organism>
<evidence type="ECO:0000313" key="1">
    <source>
        <dbReference type="EMBL" id="KWV49905.1"/>
    </source>
</evidence>
<accession>A0A109JIZ0</accession>
<proteinExistence type="predicted"/>
<dbReference type="Gene3D" id="3.10.450.620">
    <property type="entry name" value="JHP933, nucleotidyltransferase-like core domain"/>
    <property type="match status" value="1"/>
</dbReference>
<reference evidence="1 2" key="1">
    <citation type="submission" date="2015-11" db="EMBL/GenBank/DDBJ databases">
        <title>Draft Genome Sequence of the Strain BR 10303 (Bradyrhizobium sp.) isolated from nodules of Centrolobium paraense.</title>
        <authorList>
            <person name="Zelli J.E."/>
            <person name="Simoes-Araujo J.L."/>
            <person name="Barauna A.C."/>
            <person name="Silva K."/>
        </authorList>
    </citation>
    <scope>NUCLEOTIDE SEQUENCE [LARGE SCALE GENOMIC DNA]</scope>
    <source>
        <strain evidence="1 2">BR 10303</strain>
    </source>
</reference>
<dbReference type="OrthoDB" id="1550603at2"/>
<sequence>MPLSEKFRHQVALLLETIPFVATEPDFALKGGTAINLFHRDMPRLSVDIDLTYLPVAPRPESLATIDAAMKRVAAAIRKGLPGARVTEVVNTREKIVTKLTIQKGDAQIKIEVTPVIRGRVFEPELRDVSPGVEETFGFAQMKVVSFADLYAGKLVAALDRQHPRDLFDVRDLLANEGITDDLRKAFIVYLISHDRSISEVVVPRRKDIQHEFTHGFEGMIADEVSLDELLEARETLIAELAGKMPQAHKDFLIGFKRGEPDWSLLGLLGAADLPAVRWKQINLDKLPAEQRAKLVAQLEEVLRNA</sequence>
<evidence type="ECO:0000313" key="2">
    <source>
        <dbReference type="Proteomes" id="UP000057737"/>
    </source>
</evidence>